<evidence type="ECO:0000313" key="3">
    <source>
        <dbReference type="Proteomes" id="UP000077684"/>
    </source>
</evidence>
<dbReference type="GO" id="GO:0007155">
    <property type="term" value="P:cell adhesion"/>
    <property type="evidence" value="ECO:0007669"/>
    <property type="project" value="InterPro"/>
</dbReference>
<keyword evidence="3" id="KW-1185">Reference proteome</keyword>
<dbReference type="SUPFAM" id="SSF141086">
    <property type="entry name" value="Agglutinin HPA-like"/>
    <property type="match status" value="1"/>
</dbReference>
<dbReference type="InterPro" id="IPR019019">
    <property type="entry name" value="H-type_lectin_domain"/>
</dbReference>
<accession>A0A8X7MK70</accession>
<organism evidence="2 3">
    <name type="scientific">Tilletia controversa</name>
    <name type="common">dwarf bunt fungus</name>
    <dbReference type="NCBI Taxonomy" id="13291"/>
    <lineage>
        <taxon>Eukaryota</taxon>
        <taxon>Fungi</taxon>
        <taxon>Dikarya</taxon>
        <taxon>Basidiomycota</taxon>
        <taxon>Ustilaginomycotina</taxon>
        <taxon>Exobasidiomycetes</taxon>
        <taxon>Tilletiales</taxon>
        <taxon>Tilletiaceae</taxon>
        <taxon>Tilletia</taxon>
    </lineage>
</organism>
<dbReference type="Proteomes" id="UP000077684">
    <property type="component" value="Unassembled WGS sequence"/>
</dbReference>
<reference evidence="2" key="2">
    <citation type="journal article" date="2019" name="IMA Fungus">
        <title>Genome sequencing and comparison of five Tilletia species to identify candidate genes for the detection of regulated species infecting wheat.</title>
        <authorList>
            <person name="Nguyen H.D.T."/>
            <person name="Sultana T."/>
            <person name="Kesanakurti P."/>
            <person name="Hambleton S."/>
        </authorList>
    </citation>
    <scope>NUCLEOTIDE SEQUENCE</scope>
    <source>
        <strain evidence="2">DAOMC 236426</strain>
    </source>
</reference>
<protein>
    <recommendedName>
        <fullName evidence="1">H-type lectin domain-containing protein</fullName>
    </recommendedName>
</protein>
<name>A0A8X7MK70_9BASI</name>
<proteinExistence type="predicted"/>
<evidence type="ECO:0000259" key="1">
    <source>
        <dbReference type="Pfam" id="PF09458"/>
    </source>
</evidence>
<gene>
    <name evidence="2" type="ORF">A4X06_0g8424</name>
</gene>
<reference evidence="2" key="1">
    <citation type="submission" date="2016-04" db="EMBL/GenBank/DDBJ databases">
        <authorList>
            <person name="Nguyen H.D."/>
            <person name="Samba Siva P."/>
            <person name="Cullis J."/>
            <person name="Levesque C.A."/>
            <person name="Hambleton S."/>
        </authorList>
    </citation>
    <scope>NUCLEOTIDE SEQUENCE</scope>
    <source>
        <strain evidence="2">DAOMC 236426</strain>
    </source>
</reference>
<dbReference type="Pfam" id="PF09458">
    <property type="entry name" value="H_lectin"/>
    <property type="match status" value="1"/>
</dbReference>
<dbReference type="AlphaFoldDB" id="A0A8X7MK70"/>
<sequence length="726" mass="81411">MTDTDRFVLLPASPSALSVATVSDATHLRDEESASEVPAQISAPKMHHSLVISMNLERALKVAQAQQQLIRSKKIRAQQEAIFEDTVGSSDSEMKGDSLRKDCVDIHLKVKPIETRHEELIAERTASMHVVHQLLFEGAQHASNKIEALLHAVYLWPEKRINAMRLGELSANEQVKTAFNERQRILDDVSTARVAYLRLYDRLSSLCNVTDTWARREKAITNELEDNRDAIASILAEADKHFGFGVTKRQEKLLKLVSFKLTENQQDQNHVERWFNLSTGDLDVVKDGNIPEAIEFSEWLAARITQLDDLVSALKRSDEALSLRIAASVALNAVEQDATIEYKKMGWSMFHSMDDLEKSMTNCDVEISTEDVMRHILELIDRTAKLFSSNKVVQEVRANIWDMTLVNYGEDIAKAMETSKKLFSLESFPPKGNNLAFSTHVLPWNGAPRELKQFAFPFEPPAKDALVLTFFKKIDNEDCSEDVSIASDYASDNHVLVKTNGETHIMSFDVSVLGISANDERFQAGTCCVLASGWCKEWCKDFGIVWTNSVKIDFPRPFHSTPKVRLFISALSAKREGHHDFNTNSWVESVTTQGFTLSALFLGVHTENHTLTISWIAHDPNEPTVRSGEIRHYGMEWVANKSGTVSFNKPFATGAPSILVAGIAGMHCNFPEKNLRFEIQESNIRPEGSLITPDRRTHVMTRTGSRGDGLGTFDAIYLSPEIAACF</sequence>
<dbReference type="GO" id="GO:0030246">
    <property type="term" value="F:carbohydrate binding"/>
    <property type="evidence" value="ECO:0007669"/>
    <property type="project" value="InterPro"/>
</dbReference>
<dbReference type="EMBL" id="LWDE02001839">
    <property type="protein sequence ID" value="KAE8239245.1"/>
    <property type="molecule type" value="Genomic_DNA"/>
</dbReference>
<comment type="caution">
    <text evidence="2">The sequence shown here is derived from an EMBL/GenBank/DDBJ whole genome shotgun (WGS) entry which is preliminary data.</text>
</comment>
<dbReference type="InterPro" id="IPR037221">
    <property type="entry name" value="H-type_lectin_dom_sf"/>
</dbReference>
<evidence type="ECO:0000313" key="2">
    <source>
        <dbReference type="EMBL" id="KAE8239245.1"/>
    </source>
</evidence>
<feature type="domain" description="H-type lectin" evidence="1">
    <location>
        <begin position="550"/>
        <end position="618"/>
    </location>
</feature>
<dbReference type="Gene3D" id="2.60.40.2080">
    <property type="match status" value="1"/>
</dbReference>